<keyword evidence="1" id="KW-1133">Transmembrane helix</keyword>
<protein>
    <recommendedName>
        <fullName evidence="4">DUF3592 domain-containing protein</fullName>
    </recommendedName>
</protein>
<feature type="transmembrane region" description="Helical" evidence="1">
    <location>
        <begin position="20"/>
        <end position="40"/>
    </location>
</feature>
<name>A0A7Y8Y579_9FLAO</name>
<evidence type="ECO:0000313" key="2">
    <source>
        <dbReference type="EMBL" id="NYA72762.1"/>
    </source>
</evidence>
<dbReference type="Proteomes" id="UP000535020">
    <property type="component" value="Unassembled WGS sequence"/>
</dbReference>
<evidence type="ECO:0008006" key="4">
    <source>
        <dbReference type="Google" id="ProtNLM"/>
    </source>
</evidence>
<proteinExistence type="predicted"/>
<dbReference type="RefSeq" id="WP_176007573.1">
    <property type="nucleotide sequence ID" value="NZ_JABWMI010000040.1"/>
</dbReference>
<dbReference type="AlphaFoldDB" id="A0A7Y8Y579"/>
<evidence type="ECO:0000313" key="3">
    <source>
        <dbReference type="Proteomes" id="UP000535020"/>
    </source>
</evidence>
<keyword evidence="1" id="KW-0472">Membrane</keyword>
<sequence>MQSRRNEISKKMRKFKNRVIIICVLSPILYLIMNIAKWPIFNFLLDNYSKVTTGVIIDEKNFIGKGVIIQMYSYSYEFYAENESYIEDSRNQKCKVGEKVEIEYLEWCPSISRLKQ</sequence>
<organism evidence="2 3">
    <name type="scientific">Flavobacterium agri</name>
    <dbReference type="NCBI Taxonomy" id="2743471"/>
    <lineage>
        <taxon>Bacteria</taxon>
        <taxon>Pseudomonadati</taxon>
        <taxon>Bacteroidota</taxon>
        <taxon>Flavobacteriia</taxon>
        <taxon>Flavobacteriales</taxon>
        <taxon>Flavobacteriaceae</taxon>
        <taxon>Flavobacterium</taxon>
    </lineage>
</organism>
<accession>A0A7Y8Y579</accession>
<keyword evidence="1" id="KW-0812">Transmembrane</keyword>
<reference evidence="2 3" key="1">
    <citation type="submission" date="2020-07" db="EMBL/GenBank/DDBJ databases">
        <authorList>
            <person name="Sun Q."/>
        </authorList>
    </citation>
    <scope>NUCLEOTIDE SEQUENCE [LARGE SCALE GENOMIC DNA]</scope>
    <source>
        <strain evidence="2 3">MAH-1</strain>
    </source>
</reference>
<keyword evidence="3" id="KW-1185">Reference proteome</keyword>
<comment type="caution">
    <text evidence="2">The sequence shown here is derived from an EMBL/GenBank/DDBJ whole genome shotgun (WGS) entry which is preliminary data.</text>
</comment>
<gene>
    <name evidence="2" type="ORF">HZF10_17675</name>
</gene>
<dbReference type="EMBL" id="JACBJI010000018">
    <property type="protein sequence ID" value="NYA72762.1"/>
    <property type="molecule type" value="Genomic_DNA"/>
</dbReference>
<evidence type="ECO:0000256" key="1">
    <source>
        <dbReference type="SAM" id="Phobius"/>
    </source>
</evidence>